<gene>
    <name evidence="1" type="ORF">ACFSDX_20800</name>
</gene>
<dbReference type="RefSeq" id="WP_382317061.1">
    <property type="nucleotide sequence ID" value="NZ_JBHUFD010000018.1"/>
</dbReference>
<keyword evidence="2" id="KW-1185">Reference proteome</keyword>
<sequence>MNKLALLGGVLALVSLTPPTYKTYHNACFGYRIDYPADFRPEPEPENGDGRHFLSPDGQAILTVFAGYAAAENGLARRRQVARANWQAQRATFDQPTRTGYVLSGQVKGRIFYEKTVLKRNTLTTFVWEYPAARKAALDAVV</sequence>
<organism evidence="1 2">
    <name type="scientific">Hymenobacter bucti</name>
    <dbReference type="NCBI Taxonomy" id="1844114"/>
    <lineage>
        <taxon>Bacteria</taxon>
        <taxon>Pseudomonadati</taxon>
        <taxon>Bacteroidota</taxon>
        <taxon>Cytophagia</taxon>
        <taxon>Cytophagales</taxon>
        <taxon>Hymenobacteraceae</taxon>
        <taxon>Hymenobacter</taxon>
    </lineage>
</organism>
<name>A0ABW4R0H9_9BACT</name>
<protein>
    <submittedName>
        <fullName evidence="1">Uncharacterized protein</fullName>
    </submittedName>
</protein>
<reference evidence="2" key="1">
    <citation type="journal article" date="2019" name="Int. J. Syst. Evol. Microbiol.">
        <title>The Global Catalogue of Microorganisms (GCM) 10K type strain sequencing project: providing services to taxonomists for standard genome sequencing and annotation.</title>
        <authorList>
            <consortium name="The Broad Institute Genomics Platform"/>
            <consortium name="The Broad Institute Genome Sequencing Center for Infectious Disease"/>
            <person name="Wu L."/>
            <person name="Ma J."/>
        </authorList>
    </citation>
    <scope>NUCLEOTIDE SEQUENCE [LARGE SCALE GENOMIC DNA]</scope>
    <source>
        <strain evidence="2">CGMCC 1.15795</strain>
    </source>
</reference>
<evidence type="ECO:0000313" key="2">
    <source>
        <dbReference type="Proteomes" id="UP001597197"/>
    </source>
</evidence>
<proteinExistence type="predicted"/>
<comment type="caution">
    <text evidence="1">The sequence shown here is derived from an EMBL/GenBank/DDBJ whole genome shotgun (WGS) entry which is preliminary data.</text>
</comment>
<dbReference type="EMBL" id="JBHUFD010000018">
    <property type="protein sequence ID" value="MFD1874886.1"/>
    <property type="molecule type" value="Genomic_DNA"/>
</dbReference>
<evidence type="ECO:0000313" key="1">
    <source>
        <dbReference type="EMBL" id="MFD1874886.1"/>
    </source>
</evidence>
<dbReference type="Proteomes" id="UP001597197">
    <property type="component" value="Unassembled WGS sequence"/>
</dbReference>
<accession>A0ABW4R0H9</accession>